<dbReference type="PROSITE" id="PS50176">
    <property type="entry name" value="ARM_REPEAT"/>
    <property type="match status" value="1"/>
</dbReference>
<organism evidence="3 4">
    <name type="scientific">Phtheirospermum japonicum</name>
    <dbReference type="NCBI Taxonomy" id="374723"/>
    <lineage>
        <taxon>Eukaryota</taxon>
        <taxon>Viridiplantae</taxon>
        <taxon>Streptophyta</taxon>
        <taxon>Embryophyta</taxon>
        <taxon>Tracheophyta</taxon>
        <taxon>Spermatophyta</taxon>
        <taxon>Magnoliopsida</taxon>
        <taxon>eudicotyledons</taxon>
        <taxon>Gunneridae</taxon>
        <taxon>Pentapetalae</taxon>
        <taxon>asterids</taxon>
        <taxon>lamiids</taxon>
        <taxon>Lamiales</taxon>
        <taxon>Orobanchaceae</taxon>
        <taxon>Orobanchaceae incertae sedis</taxon>
        <taxon>Phtheirospermum</taxon>
    </lineage>
</organism>
<dbReference type="OrthoDB" id="3245100at2759"/>
<dbReference type="InterPro" id="IPR016024">
    <property type="entry name" value="ARM-type_fold"/>
</dbReference>
<dbReference type="SMART" id="SM00185">
    <property type="entry name" value="ARM"/>
    <property type="match status" value="3"/>
</dbReference>
<dbReference type="PANTHER" id="PTHR46700">
    <property type="entry name" value="ARM REPEAT SUPERFAMILY PROTEIN"/>
    <property type="match status" value="1"/>
</dbReference>
<evidence type="ECO:0000313" key="4">
    <source>
        <dbReference type="Proteomes" id="UP000653305"/>
    </source>
</evidence>
<dbReference type="PANTHER" id="PTHR46700:SF1">
    <property type="entry name" value="ARM REPEAT SUPERFAMILY PROTEIN"/>
    <property type="match status" value="1"/>
</dbReference>
<dbReference type="SUPFAM" id="SSF48371">
    <property type="entry name" value="ARM repeat"/>
    <property type="match status" value="1"/>
</dbReference>
<dbReference type="InterPro" id="IPR000225">
    <property type="entry name" value="Armadillo"/>
</dbReference>
<dbReference type="Gene3D" id="1.25.10.10">
    <property type="entry name" value="Leucine-rich Repeat Variant"/>
    <property type="match status" value="2"/>
</dbReference>
<protein>
    <submittedName>
        <fullName evidence="3">U-box domain-containing protein 4</fullName>
    </submittedName>
</protein>
<dbReference type="Proteomes" id="UP000653305">
    <property type="component" value="Unassembled WGS sequence"/>
</dbReference>
<accession>A0A830D1K3</accession>
<evidence type="ECO:0000256" key="1">
    <source>
        <dbReference type="ARBA" id="ARBA00022737"/>
    </source>
</evidence>
<proteinExistence type="predicted"/>
<keyword evidence="4" id="KW-1185">Reference proteome</keyword>
<reference evidence="3" key="1">
    <citation type="submission" date="2020-07" db="EMBL/GenBank/DDBJ databases">
        <title>Ethylene signaling mediates host invasion by parasitic plants.</title>
        <authorList>
            <person name="Yoshida S."/>
        </authorList>
    </citation>
    <scope>NUCLEOTIDE SEQUENCE</scope>
    <source>
        <strain evidence="3">Okayama</strain>
    </source>
</reference>
<sequence>MAESLQFGHRDDQVLAARGICKLNSKQKLDLAENGVIIPLFSMLQFKDYESTEAALYGLLNLAFGTERNKVRIVQSGAIPAVLKVLQWGDESLLELALALLLTLSSCSANKPKIASSGAVQLLFELLGSGISYQSKFNCISTLHNLAASIKTLLSDGLISLIQLICVSDKSSEIAEKAIDLLESLVTSSETALNQVSEIEGVIGMLVAAVEDGTAACKEHAVVILVKICKSCRERYRGMILSEGVVPGLMQLSVDGNRRARDMAKALLMMLRDGPDDGESSPSSSARSILFEEVMRRIDRGGRAGSSIKMVEAMIAKLRT</sequence>
<evidence type="ECO:0000313" key="3">
    <source>
        <dbReference type="EMBL" id="GFQ06498.1"/>
    </source>
</evidence>
<evidence type="ECO:0000256" key="2">
    <source>
        <dbReference type="PROSITE-ProRule" id="PRU00259"/>
    </source>
</evidence>
<feature type="repeat" description="ARM" evidence="2">
    <location>
        <begin position="77"/>
        <end position="119"/>
    </location>
</feature>
<keyword evidence="1" id="KW-0677">Repeat</keyword>
<dbReference type="AlphaFoldDB" id="A0A830D1K3"/>
<dbReference type="InterPro" id="IPR011989">
    <property type="entry name" value="ARM-like"/>
</dbReference>
<gene>
    <name evidence="3" type="ORF">PHJA_002793800</name>
</gene>
<name>A0A830D1K3_9LAMI</name>
<comment type="caution">
    <text evidence="3">The sequence shown here is derived from an EMBL/GenBank/DDBJ whole genome shotgun (WGS) entry which is preliminary data.</text>
</comment>
<dbReference type="EMBL" id="BMAC01001248">
    <property type="protein sequence ID" value="GFQ06498.1"/>
    <property type="molecule type" value="Genomic_DNA"/>
</dbReference>